<dbReference type="GO" id="GO:0032008">
    <property type="term" value="P:positive regulation of TOR signaling"/>
    <property type="evidence" value="ECO:0007669"/>
    <property type="project" value="InterPro"/>
</dbReference>
<dbReference type="SMART" id="SM00960">
    <property type="entry name" value="Robl_LC7"/>
    <property type="match status" value="1"/>
</dbReference>
<organism evidence="2">
    <name type="scientific">Polaromonas hydrogenivorans</name>
    <dbReference type="NCBI Taxonomy" id="335476"/>
    <lineage>
        <taxon>Bacteria</taxon>
        <taxon>Pseudomonadati</taxon>
        <taxon>Pseudomonadota</taxon>
        <taxon>Betaproteobacteria</taxon>
        <taxon>Burkholderiales</taxon>
        <taxon>Comamonadaceae</taxon>
        <taxon>Polaromonas</taxon>
    </lineage>
</organism>
<name>A0AAU7LSK8_9BURK</name>
<accession>A0AAU7LSK8</accession>
<evidence type="ECO:0000313" key="2">
    <source>
        <dbReference type="EMBL" id="XBP70605.1"/>
    </source>
</evidence>
<dbReference type="RefSeq" id="WP_011799793.1">
    <property type="nucleotide sequence ID" value="NZ_CBCSCU010000008.1"/>
</dbReference>
<reference evidence="2" key="1">
    <citation type="submission" date="2024-05" db="EMBL/GenBank/DDBJ databases">
        <authorList>
            <person name="Bunk B."/>
            <person name="Swiderski J."/>
            <person name="Sproer C."/>
            <person name="Thiel V."/>
        </authorList>
    </citation>
    <scope>NUCLEOTIDE SEQUENCE</scope>
    <source>
        <strain evidence="2">DSM 17735</strain>
    </source>
</reference>
<dbReference type="EMBL" id="CP157675">
    <property type="protein sequence ID" value="XBP70605.1"/>
    <property type="molecule type" value="Genomic_DNA"/>
</dbReference>
<proteinExistence type="predicted"/>
<sequence>MNFDNSSAEVTASKIRAALRSLCASSDTVEAAALVSHDGLIIASVMSREVDVDRFGAMCASLLALANRAAKEVRRGDLRQIILDGSLGPMLLTRAGETGVLAVAATPSAKLGQLILDTRTTARAVSELTEPREA</sequence>
<dbReference type="GO" id="GO:0005085">
    <property type="term" value="F:guanyl-nucleotide exchange factor activity"/>
    <property type="evidence" value="ECO:0007669"/>
    <property type="project" value="InterPro"/>
</dbReference>
<protein>
    <submittedName>
        <fullName evidence="2">Roadblock/LC7 domain-containing protein</fullName>
    </submittedName>
</protein>
<dbReference type="Pfam" id="PF03259">
    <property type="entry name" value="Robl_LC7"/>
    <property type="match status" value="1"/>
</dbReference>
<gene>
    <name evidence="2" type="ORF">ABLV49_01850</name>
</gene>
<dbReference type="PANTHER" id="PTHR13323">
    <property type="entry name" value="LATE ENDOSOMAL/LYSOSOMAL MP1 INTERACTING PROTEIN"/>
    <property type="match status" value="1"/>
</dbReference>
<dbReference type="GO" id="GO:0060090">
    <property type="term" value="F:molecular adaptor activity"/>
    <property type="evidence" value="ECO:0007669"/>
    <property type="project" value="InterPro"/>
</dbReference>
<dbReference type="Gene3D" id="3.30.450.30">
    <property type="entry name" value="Dynein light chain 2a, cytoplasmic"/>
    <property type="match status" value="1"/>
</dbReference>
<feature type="domain" description="Roadblock/LAMTOR2" evidence="1">
    <location>
        <begin position="16"/>
        <end position="105"/>
    </location>
</feature>
<evidence type="ECO:0000259" key="1">
    <source>
        <dbReference type="SMART" id="SM00960"/>
    </source>
</evidence>
<dbReference type="AlphaFoldDB" id="A0AAU7LSK8"/>
<dbReference type="InterPro" id="IPR037587">
    <property type="entry name" value="LAMTOR2-like"/>
</dbReference>
<dbReference type="InterPro" id="IPR004942">
    <property type="entry name" value="Roadblock/LAMTOR2_dom"/>
</dbReference>
<dbReference type="SUPFAM" id="SSF103196">
    <property type="entry name" value="Roadblock/LC7 domain"/>
    <property type="match status" value="1"/>
</dbReference>